<protein>
    <submittedName>
        <fullName evidence="2">Uncharacterized protein</fullName>
    </submittedName>
</protein>
<name>A0A4E0RAT8_FASHE</name>
<sequence length="214" mass="24150">MEAHSANRRKAQSANGSTSRAKLQRELRLARLELKQLELEAEAAKRISEIKDEIVKVLSDYNCCFASEPLLPPTPPPGERLKIVLDYVMSLPGSKTRQEDQITLNGPGIRVLPAESREFDRVSETTGLLQACMSLPARRSVTFDGNPMDFIGFMRNFQSTVARFNNDPAYPLDYLISDCEGEPAEAIRWSTVLKPQEGYDKAIRILERRFGRPH</sequence>
<proteinExistence type="predicted"/>
<organism evidence="2 3">
    <name type="scientific">Fasciola hepatica</name>
    <name type="common">Liver fluke</name>
    <dbReference type="NCBI Taxonomy" id="6192"/>
    <lineage>
        <taxon>Eukaryota</taxon>
        <taxon>Metazoa</taxon>
        <taxon>Spiralia</taxon>
        <taxon>Lophotrochozoa</taxon>
        <taxon>Platyhelminthes</taxon>
        <taxon>Trematoda</taxon>
        <taxon>Digenea</taxon>
        <taxon>Plagiorchiida</taxon>
        <taxon>Echinostomata</taxon>
        <taxon>Echinostomatoidea</taxon>
        <taxon>Fasciolidae</taxon>
        <taxon>Fasciola</taxon>
    </lineage>
</organism>
<gene>
    <name evidence="2" type="ORF">D915_003627</name>
</gene>
<feature type="non-terminal residue" evidence="2">
    <location>
        <position position="214"/>
    </location>
</feature>
<evidence type="ECO:0000313" key="2">
    <source>
        <dbReference type="EMBL" id="THD25639.1"/>
    </source>
</evidence>
<keyword evidence="3" id="KW-1185">Reference proteome</keyword>
<feature type="compositionally biased region" description="Basic residues" evidence="1">
    <location>
        <begin position="1"/>
        <end position="11"/>
    </location>
</feature>
<accession>A0A4E0RAT8</accession>
<comment type="caution">
    <text evidence="2">The sequence shown here is derived from an EMBL/GenBank/DDBJ whole genome shotgun (WGS) entry which is preliminary data.</text>
</comment>
<dbReference type="AlphaFoldDB" id="A0A4E0RAT8"/>
<feature type="region of interest" description="Disordered" evidence="1">
    <location>
        <begin position="1"/>
        <end position="22"/>
    </location>
</feature>
<evidence type="ECO:0000256" key="1">
    <source>
        <dbReference type="SAM" id="MobiDB-lite"/>
    </source>
</evidence>
<dbReference type="Proteomes" id="UP000230066">
    <property type="component" value="Unassembled WGS sequence"/>
</dbReference>
<reference evidence="2" key="1">
    <citation type="submission" date="2019-03" db="EMBL/GenBank/DDBJ databases">
        <title>Improved annotation for the trematode Fasciola hepatica.</title>
        <authorList>
            <person name="Choi Y.-J."/>
            <person name="Martin J."/>
            <person name="Mitreva M."/>
        </authorList>
    </citation>
    <scope>NUCLEOTIDE SEQUENCE [LARGE SCALE GENOMIC DNA]</scope>
</reference>
<dbReference type="PANTHER" id="PTHR47331">
    <property type="entry name" value="PHD-TYPE DOMAIN-CONTAINING PROTEIN"/>
    <property type="match status" value="1"/>
</dbReference>
<dbReference type="EMBL" id="JXXN02001054">
    <property type="protein sequence ID" value="THD25639.1"/>
    <property type="molecule type" value="Genomic_DNA"/>
</dbReference>
<evidence type="ECO:0000313" key="3">
    <source>
        <dbReference type="Proteomes" id="UP000230066"/>
    </source>
</evidence>